<reference evidence="4 5" key="1">
    <citation type="submission" date="2020-03" db="EMBL/GenBank/DDBJ databases">
        <title>Dissostichus mawsoni Genome sequencing and assembly.</title>
        <authorList>
            <person name="Park H."/>
        </authorList>
    </citation>
    <scope>NUCLEOTIDE SEQUENCE [LARGE SCALE GENOMIC DNA]</scope>
    <source>
        <strain evidence="4">DM0001</strain>
        <tissue evidence="4">Muscle</tissue>
    </source>
</reference>
<sequence>MRKKWEVALRREGFTASESSVICSEHFKQDEFDRTGQIDSEMVLFPPSSASRFTSKETTQKLQPHTHNLSLMIYVLPASPTALKARLNEALARVESLERERKNAMAREKRAKTTVRSLLGDLREKNLITEELKERLDFYSDLQIDFKAKQGHEYSKDHREFALTLHLHGPKAYKYLRETKNVPLPHPHTLQRWLCSVDGKPGLNKMMLDMLERRCQEDQATYGCVALMLDAMAIRK</sequence>
<keyword evidence="1" id="KW-0175">Coiled coil</keyword>
<evidence type="ECO:0000256" key="1">
    <source>
        <dbReference type="SAM" id="Coils"/>
    </source>
</evidence>
<keyword evidence="5" id="KW-1185">Reference proteome</keyword>
<evidence type="ECO:0000259" key="3">
    <source>
        <dbReference type="Pfam" id="PF21787"/>
    </source>
</evidence>
<evidence type="ECO:0000259" key="2">
    <source>
        <dbReference type="Pfam" id="PF12017"/>
    </source>
</evidence>
<dbReference type="PANTHER" id="PTHR47696">
    <property type="entry name" value="THAP DOMAIN-CONTAINING PROTEIN 2"/>
    <property type="match status" value="1"/>
</dbReference>
<name>A0A7J5YVD7_DISMA</name>
<feature type="domain" description="THAP9-like helix-turn-helix" evidence="2">
    <location>
        <begin position="122"/>
        <end position="193"/>
    </location>
</feature>
<comment type="caution">
    <text evidence="4">The sequence shown here is derived from an EMBL/GenBank/DDBJ whole genome shotgun (WGS) entry which is preliminary data.</text>
</comment>
<dbReference type="InterPro" id="IPR021896">
    <property type="entry name" value="THAP9-like_HTH"/>
</dbReference>
<dbReference type="Pfam" id="PF21787">
    <property type="entry name" value="TNP-like_RNaseH_N"/>
    <property type="match status" value="1"/>
</dbReference>
<feature type="domain" description="Transposable element P transposase-like RNase H" evidence="3">
    <location>
        <begin position="200"/>
        <end position="236"/>
    </location>
</feature>
<dbReference type="AlphaFoldDB" id="A0A7J5YVD7"/>
<dbReference type="Proteomes" id="UP000518266">
    <property type="component" value="Unassembled WGS sequence"/>
</dbReference>
<feature type="coiled-coil region" evidence="1">
    <location>
        <begin position="87"/>
        <end position="114"/>
    </location>
</feature>
<dbReference type="Pfam" id="PF12017">
    <property type="entry name" value="Tnp_P_element"/>
    <property type="match status" value="1"/>
</dbReference>
<organism evidence="4 5">
    <name type="scientific">Dissostichus mawsoni</name>
    <name type="common">Antarctic cod</name>
    <dbReference type="NCBI Taxonomy" id="36200"/>
    <lineage>
        <taxon>Eukaryota</taxon>
        <taxon>Metazoa</taxon>
        <taxon>Chordata</taxon>
        <taxon>Craniata</taxon>
        <taxon>Vertebrata</taxon>
        <taxon>Euteleostomi</taxon>
        <taxon>Actinopterygii</taxon>
        <taxon>Neopterygii</taxon>
        <taxon>Teleostei</taxon>
        <taxon>Neoteleostei</taxon>
        <taxon>Acanthomorphata</taxon>
        <taxon>Eupercaria</taxon>
        <taxon>Perciformes</taxon>
        <taxon>Notothenioidei</taxon>
        <taxon>Nototheniidae</taxon>
        <taxon>Dissostichus</taxon>
    </lineage>
</organism>
<evidence type="ECO:0000313" key="5">
    <source>
        <dbReference type="Proteomes" id="UP000518266"/>
    </source>
</evidence>
<proteinExistence type="predicted"/>
<feature type="non-terminal residue" evidence="4">
    <location>
        <position position="1"/>
    </location>
</feature>
<accession>A0A7J5YVD7</accession>
<gene>
    <name evidence="4" type="ORF">F7725_013851</name>
</gene>
<protein>
    <recommendedName>
        <fullName evidence="6">THAP-type domain-containing protein</fullName>
    </recommendedName>
</protein>
<evidence type="ECO:0000313" key="4">
    <source>
        <dbReference type="EMBL" id="KAF3853163.1"/>
    </source>
</evidence>
<dbReference type="InterPro" id="IPR026521">
    <property type="entry name" value="THAP2"/>
</dbReference>
<dbReference type="PANTHER" id="PTHR47696:SF1">
    <property type="entry name" value="THAP DOMAIN-CONTAINING PROTEIN 2"/>
    <property type="match status" value="1"/>
</dbReference>
<dbReference type="OrthoDB" id="7312725at2759"/>
<dbReference type="SUPFAM" id="SSF57716">
    <property type="entry name" value="Glucocorticoid receptor-like (DNA-binding domain)"/>
    <property type="match status" value="1"/>
</dbReference>
<dbReference type="EMBL" id="JAAKFY010000008">
    <property type="protein sequence ID" value="KAF3853163.1"/>
    <property type="molecule type" value="Genomic_DNA"/>
</dbReference>
<evidence type="ECO:0008006" key="6">
    <source>
        <dbReference type="Google" id="ProtNLM"/>
    </source>
</evidence>
<dbReference type="InterPro" id="IPR048365">
    <property type="entry name" value="TNP-like_RNaseH_N"/>
</dbReference>